<dbReference type="Gene3D" id="3.90.1150.10">
    <property type="entry name" value="Aspartate Aminotransferase, domain 1"/>
    <property type="match status" value="1"/>
</dbReference>
<dbReference type="OrthoDB" id="9780685at2"/>
<comment type="similarity">
    <text evidence="2 9">Belongs to the trans-sulfuration enzymes family.</text>
</comment>
<dbReference type="Pfam" id="PF01053">
    <property type="entry name" value="Cys_Met_Meta_PP"/>
    <property type="match status" value="1"/>
</dbReference>
<dbReference type="GO" id="GO:0019346">
    <property type="term" value="P:transsulfuration"/>
    <property type="evidence" value="ECO:0007669"/>
    <property type="project" value="InterPro"/>
</dbReference>
<evidence type="ECO:0000313" key="10">
    <source>
        <dbReference type="EMBL" id="THJ49181.1"/>
    </source>
</evidence>
<keyword evidence="10" id="KW-0032">Aminotransferase</keyword>
<feature type="modified residue" description="N6-(pyridoxal phosphate)lysine" evidence="8">
    <location>
        <position position="197"/>
    </location>
</feature>
<name>A0A4S5CVJ6_9ACTN</name>
<dbReference type="InterPro" id="IPR015424">
    <property type="entry name" value="PyrdxlP-dep_Trfase"/>
</dbReference>
<keyword evidence="3 8" id="KW-0663">Pyridoxal phosphate</keyword>
<reference evidence="10 11" key="1">
    <citation type="submission" date="2019-04" db="EMBL/GenBank/DDBJ databases">
        <title>Draft genome sequences for three unisolated Alnus-infective Frankia Sp+ strains, AgTrS, AiOr and AvVan, the first sequenced Frankia strains able to sporulate in-planta.</title>
        <authorList>
            <person name="Bethencourt L."/>
            <person name="Vautrin F."/>
            <person name="Taib N."/>
            <person name="Dubost A."/>
            <person name="Castro-Garcia L."/>
            <person name="Imbaud O."/>
            <person name="Abrouk D."/>
            <person name="Fournier P."/>
            <person name="Briolay J."/>
            <person name="Nguyen A."/>
            <person name="Normand P."/>
            <person name="Fernandez M.P."/>
            <person name="Brochier-Armanet C."/>
            <person name="Herrera-Belaroussi A."/>
        </authorList>
    </citation>
    <scope>NUCLEOTIDE SEQUENCE [LARGE SCALE GENOMIC DNA]</scope>
    <source>
        <strain evidence="10 11">AvVan</strain>
    </source>
</reference>
<accession>A0A4S5CVJ6</accession>
<dbReference type="InterPro" id="IPR015421">
    <property type="entry name" value="PyrdxlP-dep_Trfase_major"/>
</dbReference>
<keyword evidence="11" id="KW-1185">Reference proteome</keyword>
<dbReference type="FunFam" id="3.40.640.10:FF:000046">
    <property type="entry name" value="Cystathionine gamma-lyase"/>
    <property type="match status" value="1"/>
</dbReference>
<comment type="catalytic activity">
    <reaction evidence="7">
        <text>L-methionine + H2O = methanethiol + 2-oxobutanoate + NH4(+)</text>
        <dbReference type="Rhea" id="RHEA:23800"/>
        <dbReference type="ChEBI" id="CHEBI:15377"/>
        <dbReference type="ChEBI" id="CHEBI:16007"/>
        <dbReference type="ChEBI" id="CHEBI:16763"/>
        <dbReference type="ChEBI" id="CHEBI:28938"/>
        <dbReference type="ChEBI" id="CHEBI:57844"/>
        <dbReference type="EC" id="4.4.1.11"/>
    </reaction>
    <physiologicalReaction direction="left-to-right" evidence="7">
        <dbReference type="Rhea" id="RHEA:23801"/>
    </physiologicalReaction>
</comment>
<dbReference type="GO" id="GO:0019343">
    <property type="term" value="P:cysteine biosynthetic process via cystathionine"/>
    <property type="evidence" value="ECO:0007669"/>
    <property type="project" value="TreeGrafter"/>
</dbReference>
<dbReference type="InterPro" id="IPR000277">
    <property type="entry name" value="Cys/Met-Metab_PyrdxlP-dep_enz"/>
</dbReference>
<organism evidence="10 11">
    <name type="scientific">Candidatus Frankia alpina</name>
    <dbReference type="NCBI Taxonomy" id="2699483"/>
    <lineage>
        <taxon>Bacteria</taxon>
        <taxon>Bacillati</taxon>
        <taxon>Actinomycetota</taxon>
        <taxon>Actinomycetes</taxon>
        <taxon>Frankiales</taxon>
        <taxon>Frankiaceae</taxon>
        <taxon>Frankia</taxon>
    </lineage>
</organism>
<protein>
    <recommendedName>
        <fullName evidence="4">homocysteine desulfhydrase</fullName>
        <ecNumber evidence="4">4.4.1.2</ecNumber>
    </recommendedName>
    <alternativeName>
        <fullName evidence="5">Homocysteine desulfhydrase</fullName>
    </alternativeName>
</protein>
<evidence type="ECO:0000256" key="2">
    <source>
        <dbReference type="ARBA" id="ARBA00009077"/>
    </source>
</evidence>
<dbReference type="InterPro" id="IPR015422">
    <property type="entry name" value="PyrdxlP-dep_Trfase_small"/>
</dbReference>
<evidence type="ECO:0000313" key="11">
    <source>
        <dbReference type="Proteomes" id="UP000305282"/>
    </source>
</evidence>
<dbReference type="PIRSF" id="PIRSF001434">
    <property type="entry name" value="CGS"/>
    <property type="match status" value="1"/>
</dbReference>
<dbReference type="Proteomes" id="UP000305282">
    <property type="component" value="Unassembled WGS sequence"/>
</dbReference>
<dbReference type="GO" id="GO:0030170">
    <property type="term" value="F:pyridoxal phosphate binding"/>
    <property type="evidence" value="ECO:0007669"/>
    <property type="project" value="InterPro"/>
</dbReference>
<dbReference type="GO" id="GO:0047982">
    <property type="term" value="F:homocysteine desulfhydrase activity"/>
    <property type="evidence" value="ECO:0007669"/>
    <property type="project" value="UniProtKB-EC"/>
</dbReference>
<keyword evidence="10" id="KW-0808">Transferase</keyword>
<dbReference type="GO" id="GO:0005737">
    <property type="term" value="C:cytoplasm"/>
    <property type="evidence" value="ECO:0007669"/>
    <property type="project" value="TreeGrafter"/>
</dbReference>
<dbReference type="SUPFAM" id="SSF53383">
    <property type="entry name" value="PLP-dependent transferases"/>
    <property type="match status" value="1"/>
</dbReference>
<evidence type="ECO:0000256" key="3">
    <source>
        <dbReference type="ARBA" id="ARBA00022898"/>
    </source>
</evidence>
<sequence>MHGGATADRGDGPVAEPIVQSATFSAASEEEFAQIALERRGGRFYTRYGNPNHEKVAAVIADLEAAETAMVFASGMATATTTALALLSSGDHVVAQRSTYAGTASLVLNVLPRLGITCTQVDQTDPRAFADAFRPQTRLVLLETPSNPLLEVTDLRAVSALARSAGALTLADNTFASPVNSRPLELGVDLVWHSSTKYLGGHSDLSAGALAGSAELLDRIWDTALVTGAVLGPFDAWLLLRGIRTLPLRVRQHNANGAALATALEAHPAVRAVHYPGLPSHPQHAVAATQMSGYGGVVSLELAGGYAAERFISGLRLARRAASLALVVHPVAMWAGTLEPGQISSAGVSPGLVRLAAGIEDTQDLVEDALRSLDALHEGTP</sequence>
<dbReference type="CDD" id="cd00614">
    <property type="entry name" value="CGS_like"/>
    <property type="match status" value="1"/>
</dbReference>
<dbReference type="EC" id="4.4.1.2" evidence="4"/>
<dbReference type="EMBL" id="SSXH01000636">
    <property type="protein sequence ID" value="THJ49181.1"/>
    <property type="molecule type" value="Genomic_DNA"/>
</dbReference>
<comment type="catalytic activity">
    <reaction evidence="6">
        <text>L-homocysteine + H2O = 2-oxobutanoate + hydrogen sulfide + NH4(+) + H(+)</text>
        <dbReference type="Rhea" id="RHEA:14501"/>
        <dbReference type="ChEBI" id="CHEBI:15377"/>
        <dbReference type="ChEBI" id="CHEBI:15378"/>
        <dbReference type="ChEBI" id="CHEBI:16763"/>
        <dbReference type="ChEBI" id="CHEBI:28938"/>
        <dbReference type="ChEBI" id="CHEBI:29919"/>
        <dbReference type="ChEBI" id="CHEBI:58199"/>
        <dbReference type="EC" id="4.4.1.2"/>
    </reaction>
    <physiologicalReaction direction="left-to-right" evidence="6">
        <dbReference type="Rhea" id="RHEA:14502"/>
    </physiologicalReaction>
</comment>
<dbReference type="GO" id="GO:0018826">
    <property type="term" value="F:methionine gamma-lyase activity"/>
    <property type="evidence" value="ECO:0007669"/>
    <property type="project" value="UniProtKB-EC"/>
</dbReference>
<comment type="cofactor">
    <cofactor evidence="1 9">
        <name>pyridoxal 5'-phosphate</name>
        <dbReference type="ChEBI" id="CHEBI:597326"/>
    </cofactor>
</comment>
<dbReference type="PANTHER" id="PTHR11808:SF85">
    <property type="entry name" value="CYSTATHIONINE GAMMA-LYASE-RELATED"/>
    <property type="match status" value="1"/>
</dbReference>
<proteinExistence type="inferred from homology"/>
<dbReference type="AlphaFoldDB" id="A0A4S5CVJ6"/>
<evidence type="ECO:0000256" key="8">
    <source>
        <dbReference type="PIRSR" id="PIRSR001434-2"/>
    </source>
</evidence>
<evidence type="ECO:0000256" key="7">
    <source>
        <dbReference type="ARBA" id="ARBA00052699"/>
    </source>
</evidence>
<dbReference type="GO" id="GO:0008483">
    <property type="term" value="F:transaminase activity"/>
    <property type="evidence" value="ECO:0007669"/>
    <property type="project" value="UniProtKB-KW"/>
</dbReference>
<evidence type="ECO:0000256" key="9">
    <source>
        <dbReference type="RuleBase" id="RU362118"/>
    </source>
</evidence>
<evidence type="ECO:0000256" key="6">
    <source>
        <dbReference type="ARBA" id="ARBA00048780"/>
    </source>
</evidence>
<evidence type="ECO:0000256" key="5">
    <source>
        <dbReference type="ARBA" id="ARBA00047199"/>
    </source>
</evidence>
<comment type="caution">
    <text evidence="10">The sequence shown here is derived from an EMBL/GenBank/DDBJ whole genome shotgun (WGS) entry which is preliminary data.</text>
</comment>
<evidence type="ECO:0000256" key="4">
    <source>
        <dbReference type="ARBA" id="ARBA00047175"/>
    </source>
</evidence>
<dbReference type="GO" id="GO:0004123">
    <property type="term" value="F:cystathionine gamma-lyase activity"/>
    <property type="evidence" value="ECO:0007669"/>
    <property type="project" value="TreeGrafter"/>
</dbReference>
<dbReference type="PANTHER" id="PTHR11808">
    <property type="entry name" value="TRANS-SULFURATION ENZYME FAMILY MEMBER"/>
    <property type="match status" value="1"/>
</dbReference>
<dbReference type="InterPro" id="IPR054542">
    <property type="entry name" value="Cys_met_metab_PP"/>
</dbReference>
<gene>
    <name evidence="10" type="ORF">E7Y31_19040</name>
</gene>
<dbReference type="Gene3D" id="3.40.640.10">
    <property type="entry name" value="Type I PLP-dependent aspartate aminotransferase-like (Major domain)"/>
    <property type="match status" value="1"/>
</dbReference>
<dbReference type="PROSITE" id="PS00868">
    <property type="entry name" value="CYS_MET_METAB_PP"/>
    <property type="match status" value="1"/>
</dbReference>
<evidence type="ECO:0000256" key="1">
    <source>
        <dbReference type="ARBA" id="ARBA00001933"/>
    </source>
</evidence>